<evidence type="ECO:0000313" key="8">
    <source>
        <dbReference type="Proteomes" id="UP001600888"/>
    </source>
</evidence>
<dbReference type="InterPro" id="IPR036640">
    <property type="entry name" value="ABC1_TM_sf"/>
</dbReference>
<gene>
    <name evidence="7" type="ORF">FJTKL_05287</name>
</gene>
<keyword evidence="3 5" id="KW-1133">Transmembrane helix</keyword>
<dbReference type="InterPro" id="IPR039421">
    <property type="entry name" value="Type_1_exporter"/>
</dbReference>
<protein>
    <recommendedName>
        <fullName evidence="6">ABC transmembrane type-1 domain-containing protein</fullName>
    </recommendedName>
</protein>
<accession>A0ABR4FF90</accession>
<evidence type="ECO:0000256" key="5">
    <source>
        <dbReference type="SAM" id="Phobius"/>
    </source>
</evidence>
<dbReference type="SUPFAM" id="SSF90123">
    <property type="entry name" value="ABC transporter transmembrane region"/>
    <property type="match status" value="1"/>
</dbReference>
<comment type="subcellular location">
    <subcellularLocation>
        <location evidence="1">Membrane</location>
        <topology evidence="1">Multi-pass membrane protein</topology>
    </subcellularLocation>
</comment>
<sequence length="232" mass="25452">MSKGRIVEQGDHDSLVANNSVYAKLLRIQSLTVTTNADPESAATTDKEGDVEAEIDGGGEIHKLLTRCPSSVQELMERKKDRDNYDLHKQLGILGVICRRVKETPGAAWSYVFATLGVLGGATAFPAQAILISKVVTVLNYPEPQLTKDGDFFSSMFVVLAAGCLLSYFSLGYSTNNIAQQLNHKYRKQVFHDIVHQDIQFFDRPENSIGALTSRADSAPQSILELMGFNIA</sequence>
<dbReference type="InterPro" id="IPR011527">
    <property type="entry name" value="ABC1_TM_dom"/>
</dbReference>
<evidence type="ECO:0000256" key="4">
    <source>
        <dbReference type="ARBA" id="ARBA00023136"/>
    </source>
</evidence>
<feature type="transmembrane region" description="Helical" evidence="5">
    <location>
        <begin position="152"/>
        <end position="171"/>
    </location>
</feature>
<keyword evidence="2 5" id="KW-0812">Transmembrane</keyword>
<proteinExistence type="predicted"/>
<organism evidence="7 8">
    <name type="scientific">Diaporthe vaccinii</name>
    <dbReference type="NCBI Taxonomy" id="105482"/>
    <lineage>
        <taxon>Eukaryota</taxon>
        <taxon>Fungi</taxon>
        <taxon>Dikarya</taxon>
        <taxon>Ascomycota</taxon>
        <taxon>Pezizomycotina</taxon>
        <taxon>Sordariomycetes</taxon>
        <taxon>Sordariomycetidae</taxon>
        <taxon>Diaporthales</taxon>
        <taxon>Diaporthaceae</taxon>
        <taxon>Diaporthe</taxon>
        <taxon>Diaporthe eres species complex</taxon>
    </lineage>
</organism>
<dbReference type="Gene3D" id="1.20.1560.10">
    <property type="entry name" value="ABC transporter type 1, transmembrane domain"/>
    <property type="match status" value="1"/>
</dbReference>
<keyword evidence="4 5" id="KW-0472">Membrane</keyword>
<dbReference type="Pfam" id="PF00664">
    <property type="entry name" value="ABC_membrane"/>
    <property type="match status" value="1"/>
</dbReference>
<evidence type="ECO:0000313" key="7">
    <source>
        <dbReference type="EMBL" id="KAL2293363.1"/>
    </source>
</evidence>
<dbReference type="PROSITE" id="PS50929">
    <property type="entry name" value="ABC_TM1F"/>
    <property type="match status" value="1"/>
</dbReference>
<evidence type="ECO:0000256" key="1">
    <source>
        <dbReference type="ARBA" id="ARBA00004141"/>
    </source>
</evidence>
<dbReference type="Gene3D" id="3.40.50.300">
    <property type="entry name" value="P-loop containing nucleotide triphosphate hydrolases"/>
    <property type="match status" value="1"/>
</dbReference>
<dbReference type="InterPro" id="IPR027417">
    <property type="entry name" value="P-loop_NTPase"/>
</dbReference>
<dbReference type="Proteomes" id="UP001600888">
    <property type="component" value="Unassembled WGS sequence"/>
</dbReference>
<evidence type="ECO:0000256" key="2">
    <source>
        <dbReference type="ARBA" id="ARBA00022692"/>
    </source>
</evidence>
<feature type="transmembrane region" description="Helical" evidence="5">
    <location>
        <begin position="109"/>
        <end position="132"/>
    </location>
</feature>
<dbReference type="PANTHER" id="PTHR43394:SF18">
    <property type="entry name" value="ABC TRANSPORTER B FAMILY MEMBER 11-LIKE"/>
    <property type="match status" value="1"/>
</dbReference>
<name>A0ABR4FF90_9PEZI</name>
<feature type="domain" description="ABC transmembrane type-1" evidence="6">
    <location>
        <begin position="112"/>
        <end position="232"/>
    </location>
</feature>
<keyword evidence="8" id="KW-1185">Reference proteome</keyword>
<evidence type="ECO:0000256" key="3">
    <source>
        <dbReference type="ARBA" id="ARBA00022989"/>
    </source>
</evidence>
<dbReference type="PANTHER" id="PTHR43394">
    <property type="entry name" value="ATP-DEPENDENT PERMEASE MDL1, MITOCHONDRIAL"/>
    <property type="match status" value="1"/>
</dbReference>
<dbReference type="EMBL" id="JBAWTH010000001">
    <property type="protein sequence ID" value="KAL2293363.1"/>
    <property type="molecule type" value="Genomic_DNA"/>
</dbReference>
<reference evidence="7 8" key="1">
    <citation type="submission" date="2024-03" db="EMBL/GenBank/DDBJ databases">
        <title>A high-quality draft genome sequence of Diaporthe vaccinii, a causative agent of upright dieback and viscid rot disease in cranberry plants.</title>
        <authorList>
            <person name="Sarrasin M."/>
            <person name="Lang B.F."/>
            <person name="Burger G."/>
        </authorList>
    </citation>
    <scope>NUCLEOTIDE SEQUENCE [LARGE SCALE GENOMIC DNA]</scope>
    <source>
        <strain evidence="7 8">IS7</strain>
    </source>
</reference>
<comment type="caution">
    <text evidence="7">The sequence shown here is derived from an EMBL/GenBank/DDBJ whole genome shotgun (WGS) entry which is preliminary data.</text>
</comment>
<evidence type="ECO:0000259" key="6">
    <source>
        <dbReference type="PROSITE" id="PS50929"/>
    </source>
</evidence>